<dbReference type="PROSITE" id="PS51186">
    <property type="entry name" value="GNAT"/>
    <property type="match status" value="1"/>
</dbReference>
<gene>
    <name evidence="4" type="ORF">EGI11_01225</name>
</gene>
<reference evidence="5" key="2">
    <citation type="submission" date="2018-11" db="EMBL/GenBank/DDBJ databases">
        <title>Proposal to divide the Flavobacteriaceae and reorganize its genera based on Amino Acid Identity values calculated from whole genome sequences.</title>
        <authorList>
            <person name="Nicholson A.C."/>
            <person name="Gulvik C.A."/>
            <person name="Whitney A.M."/>
            <person name="Humrighouse B.W."/>
            <person name="Bell M."/>
            <person name="Holmens B."/>
            <person name="Steigerwalt A."/>
            <person name="Villarma A."/>
            <person name="Sheth M."/>
            <person name="Batra D."/>
            <person name="Pryor J."/>
            <person name="Bernardet J.-F."/>
            <person name="Hugo C."/>
            <person name="Kampfer P."/>
            <person name="Newman J."/>
            <person name="Mcquiston J.R."/>
        </authorList>
    </citation>
    <scope>NUCLEOTIDE SEQUENCE [LARGE SCALE GENOMIC DNA]</scope>
    <source>
        <strain evidence="5">H3056</strain>
    </source>
</reference>
<feature type="domain" description="N-acetyltransferase" evidence="3">
    <location>
        <begin position="8"/>
        <end position="172"/>
    </location>
</feature>
<evidence type="ECO:0000256" key="2">
    <source>
        <dbReference type="ARBA" id="ARBA00023315"/>
    </source>
</evidence>
<dbReference type="GO" id="GO:0016747">
    <property type="term" value="F:acyltransferase activity, transferring groups other than amino-acyl groups"/>
    <property type="evidence" value="ECO:0007669"/>
    <property type="project" value="InterPro"/>
</dbReference>
<dbReference type="PANTHER" id="PTHR43877:SF2">
    <property type="entry name" value="AMINOALKYLPHOSPHONATE N-ACETYLTRANSFERASE-RELATED"/>
    <property type="match status" value="1"/>
</dbReference>
<dbReference type="EMBL" id="RJUG01000001">
    <property type="protein sequence ID" value="ROI10551.1"/>
    <property type="molecule type" value="Genomic_DNA"/>
</dbReference>
<evidence type="ECO:0000256" key="1">
    <source>
        <dbReference type="ARBA" id="ARBA00022679"/>
    </source>
</evidence>
<dbReference type="InterPro" id="IPR050832">
    <property type="entry name" value="Bact_Acetyltransf"/>
</dbReference>
<organism evidence="4 5">
    <name type="scientific">Kaistella daneshvariae</name>
    <dbReference type="NCBI Taxonomy" id="2487074"/>
    <lineage>
        <taxon>Bacteria</taxon>
        <taxon>Pseudomonadati</taxon>
        <taxon>Bacteroidota</taxon>
        <taxon>Flavobacteriia</taxon>
        <taxon>Flavobacteriales</taxon>
        <taxon>Weeksellaceae</taxon>
        <taxon>Chryseobacterium group</taxon>
        <taxon>Kaistella</taxon>
    </lineage>
</organism>
<dbReference type="CDD" id="cd04301">
    <property type="entry name" value="NAT_SF"/>
    <property type="match status" value="1"/>
</dbReference>
<dbReference type="PANTHER" id="PTHR43877">
    <property type="entry name" value="AMINOALKYLPHOSPHONATE N-ACETYLTRANSFERASE-RELATED-RELATED"/>
    <property type="match status" value="1"/>
</dbReference>
<dbReference type="InterPro" id="IPR000182">
    <property type="entry name" value="GNAT_dom"/>
</dbReference>
<keyword evidence="2" id="KW-0012">Acyltransferase</keyword>
<name>A0A3N0X0Y3_9FLAO</name>
<accession>A0A3N0X0Y3</accession>
<keyword evidence="1 4" id="KW-0808">Transferase</keyword>
<dbReference type="Pfam" id="PF00583">
    <property type="entry name" value="Acetyltransf_1"/>
    <property type="match status" value="1"/>
</dbReference>
<evidence type="ECO:0000259" key="3">
    <source>
        <dbReference type="PROSITE" id="PS51186"/>
    </source>
</evidence>
<dbReference type="AlphaFoldDB" id="A0A3N0X0Y3"/>
<protein>
    <submittedName>
        <fullName evidence="4">GNAT family N-acetyltransferase</fullName>
    </submittedName>
</protein>
<comment type="caution">
    <text evidence="4">The sequence shown here is derived from an EMBL/GenBank/DDBJ whole genome shotgun (WGS) entry which is preliminary data.</text>
</comment>
<evidence type="ECO:0000313" key="5">
    <source>
        <dbReference type="Proteomes" id="UP000270224"/>
    </source>
</evidence>
<evidence type="ECO:0000313" key="4">
    <source>
        <dbReference type="EMBL" id="ROI10551.1"/>
    </source>
</evidence>
<dbReference type="SUPFAM" id="SSF55729">
    <property type="entry name" value="Acyl-CoA N-acyltransferases (Nat)"/>
    <property type="match status" value="1"/>
</dbReference>
<dbReference type="OrthoDB" id="9796381at2"/>
<reference evidence="5" key="1">
    <citation type="submission" date="2018-11" db="EMBL/GenBank/DDBJ databases">
        <title>Proposal to divide the Flavobacteriaceae and reorganize its genera based on Amino Acid Identity values calculated from whole genome sequences.</title>
        <authorList>
            <person name="Nicholson A.C."/>
            <person name="Gulvik C.A."/>
            <person name="Whitney A.M."/>
            <person name="Humrighouse B.W."/>
            <person name="Bell M."/>
            <person name="Holmes B."/>
            <person name="Steigerwalt A."/>
            <person name="Villarma A."/>
            <person name="Sheth M."/>
            <person name="Batra D."/>
            <person name="Pryor J."/>
            <person name="Bernardet J.-F."/>
            <person name="Hugo C."/>
            <person name="Kampfer P."/>
            <person name="Newman J."/>
            <person name="Mcquiston J.R."/>
        </authorList>
    </citation>
    <scope>NUCLEOTIDE SEQUENCE [LARGE SCALE GENOMIC DNA]</scope>
    <source>
        <strain evidence="5">H3056</strain>
    </source>
</reference>
<dbReference type="InterPro" id="IPR016181">
    <property type="entry name" value="Acyl_CoA_acyltransferase"/>
</dbReference>
<dbReference type="RefSeq" id="WP_123264643.1">
    <property type="nucleotide sequence ID" value="NZ_RJUG01000001.1"/>
</dbReference>
<proteinExistence type="predicted"/>
<dbReference type="Proteomes" id="UP000270224">
    <property type="component" value="Unassembled WGS sequence"/>
</dbReference>
<sequence>MIQNKIDLKIRPAATGDISEIWKILQQSVARRREDGSTQWQDGYPNEEIVRKDIAENHGYVFILNKKIAGYAAVFFDLEPEYEELKAWENPPPYAVIHRVAVSSDFLKKGIATEIFRLIENMVKEKGIKSIRVDTIFDNTGMLRIFEKFNYTYRGEVYFRGNARKAFEKKLQ</sequence>
<dbReference type="Gene3D" id="3.40.630.30">
    <property type="match status" value="1"/>
</dbReference>